<accession>A0A9Q0QTV0</accession>
<evidence type="ECO:0000256" key="2">
    <source>
        <dbReference type="ARBA" id="ARBA00004653"/>
    </source>
</evidence>
<organism evidence="11 12">
    <name type="scientific">Protea cynaroides</name>
    <dbReference type="NCBI Taxonomy" id="273540"/>
    <lineage>
        <taxon>Eukaryota</taxon>
        <taxon>Viridiplantae</taxon>
        <taxon>Streptophyta</taxon>
        <taxon>Embryophyta</taxon>
        <taxon>Tracheophyta</taxon>
        <taxon>Spermatophyta</taxon>
        <taxon>Magnoliopsida</taxon>
        <taxon>Proteales</taxon>
        <taxon>Proteaceae</taxon>
        <taxon>Protea</taxon>
    </lineage>
</organism>
<evidence type="ECO:0000256" key="7">
    <source>
        <dbReference type="ARBA" id="ARBA00022989"/>
    </source>
</evidence>
<evidence type="ECO:0000256" key="6">
    <source>
        <dbReference type="ARBA" id="ARBA00022753"/>
    </source>
</evidence>
<keyword evidence="7 10" id="KW-1133">Transmembrane helix</keyword>
<evidence type="ECO:0000256" key="3">
    <source>
        <dbReference type="ARBA" id="ARBA00005227"/>
    </source>
</evidence>
<sequence>MICKDLTRYEKLDTKTQAPAHMNEELSGWKLLVGDVFRAPNHPTLLCVMVGDGIQILGMAVVTIMLAALNFMSPANHGTLITYMLFSYMILGIAAGYVSVSLWRTIGCTRWVSISLKTGCFFTEIAL</sequence>
<dbReference type="EMBL" id="JAMYWD010000005">
    <property type="protein sequence ID" value="KAJ4971504.1"/>
    <property type="molecule type" value="Genomic_DNA"/>
</dbReference>
<dbReference type="AlphaFoldDB" id="A0A9Q0QTV0"/>
<comment type="caution">
    <text evidence="10">Lacks conserved residue(s) required for the propagation of feature annotation.</text>
</comment>
<feature type="transmembrane region" description="Helical" evidence="10">
    <location>
        <begin position="45"/>
        <end position="68"/>
    </location>
</feature>
<keyword evidence="4 10" id="KW-0812">Transmembrane</keyword>
<dbReference type="GO" id="GO:0000139">
    <property type="term" value="C:Golgi membrane"/>
    <property type="evidence" value="ECO:0007669"/>
    <property type="project" value="UniProtKB-SubCell"/>
</dbReference>
<comment type="subcellular location">
    <subcellularLocation>
        <location evidence="1">Endosome membrane</location>
        <topology evidence="1">Multi-pass membrane protein</topology>
    </subcellularLocation>
    <subcellularLocation>
        <location evidence="2">Golgi apparatus membrane</location>
        <topology evidence="2">Multi-pass membrane protein</topology>
    </subcellularLocation>
</comment>
<evidence type="ECO:0000256" key="5">
    <source>
        <dbReference type="ARBA" id="ARBA00022729"/>
    </source>
</evidence>
<dbReference type="GO" id="GO:0010008">
    <property type="term" value="C:endosome membrane"/>
    <property type="evidence" value="ECO:0007669"/>
    <property type="project" value="UniProtKB-SubCell"/>
</dbReference>
<name>A0A9Q0QTV0_9MAGN</name>
<dbReference type="PANTHER" id="PTHR10766:SF55">
    <property type="entry name" value="TRANSMEMBRANE 9 SUPERFAMILY MEMBER 4"/>
    <property type="match status" value="1"/>
</dbReference>
<proteinExistence type="inferred from homology"/>
<keyword evidence="6" id="KW-0967">Endosome</keyword>
<dbReference type="Proteomes" id="UP001141806">
    <property type="component" value="Unassembled WGS sequence"/>
</dbReference>
<protein>
    <recommendedName>
        <fullName evidence="10">Transmembrane 9 superfamily member</fullName>
    </recommendedName>
</protein>
<reference evidence="11" key="1">
    <citation type="journal article" date="2023" name="Plant J.">
        <title>The genome of the king protea, Protea cynaroides.</title>
        <authorList>
            <person name="Chang J."/>
            <person name="Duong T.A."/>
            <person name="Schoeman C."/>
            <person name="Ma X."/>
            <person name="Roodt D."/>
            <person name="Barker N."/>
            <person name="Li Z."/>
            <person name="Van de Peer Y."/>
            <person name="Mizrachi E."/>
        </authorList>
    </citation>
    <scope>NUCLEOTIDE SEQUENCE</scope>
    <source>
        <tissue evidence="11">Young leaves</tissue>
    </source>
</reference>
<dbReference type="Pfam" id="PF02990">
    <property type="entry name" value="EMP70"/>
    <property type="match status" value="1"/>
</dbReference>
<evidence type="ECO:0000256" key="9">
    <source>
        <dbReference type="ARBA" id="ARBA00023136"/>
    </source>
</evidence>
<comment type="similarity">
    <text evidence="3 10">Belongs to the nonaspanin (TM9SF) (TC 9.A.2) family.</text>
</comment>
<keyword evidence="5" id="KW-0732">Signal</keyword>
<keyword evidence="8" id="KW-0333">Golgi apparatus</keyword>
<dbReference type="GO" id="GO:0072657">
    <property type="term" value="P:protein localization to membrane"/>
    <property type="evidence" value="ECO:0007669"/>
    <property type="project" value="TreeGrafter"/>
</dbReference>
<evidence type="ECO:0000256" key="1">
    <source>
        <dbReference type="ARBA" id="ARBA00004337"/>
    </source>
</evidence>
<keyword evidence="9 10" id="KW-0472">Membrane</keyword>
<comment type="caution">
    <text evidence="11">The sequence shown here is derived from an EMBL/GenBank/DDBJ whole genome shotgun (WGS) entry which is preliminary data.</text>
</comment>
<evidence type="ECO:0000313" key="11">
    <source>
        <dbReference type="EMBL" id="KAJ4971504.1"/>
    </source>
</evidence>
<feature type="transmembrane region" description="Helical" evidence="10">
    <location>
        <begin position="80"/>
        <end position="100"/>
    </location>
</feature>
<dbReference type="PANTHER" id="PTHR10766">
    <property type="entry name" value="TRANSMEMBRANE 9 SUPERFAMILY PROTEIN"/>
    <property type="match status" value="1"/>
</dbReference>
<keyword evidence="12" id="KW-1185">Reference proteome</keyword>
<evidence type="ECO:0000256" key="10">
    <source>
        <dbReference type="RuleBase" id="RU363079"/>
    </source>
</evidence>
<dbReference type="InterPro" id="IPR004240">
    <property type="entry name" value="EMP70"/>
</dbReference>
<gene>
    <name evidence="11" type="ORF">NE237_004603</name>
</gene>
<evidence type="ECO:0000313" key="12">
    <source>
        <dbReference type="Proteomes" id="UP001141806"/>
    </source>
</evidence>
<dbReference type="OrthoDB" id="1666796at2759"/>
<evidence type="ECO:0000256" key="4">
    <source>
        <dbReference type="ARBA" id="ARBA00022692"/>
    </source>
</evidence>
<evidence type="ECO:0000256" key="8">
    <source>
        <dbReference type="ARBA" id="ARBA00023034"/>
    </source>
</evidence>